<dbReference type="GO" id="GO:0000156">
    <property type="term" value="F:phosphorelay response regulator activity"/>
    <property type="evidence" value="ECO:0007669"/>
    <property type="project" value="TreeGrafter"/>
</dbReference>
<dbReference type="PANTHER" id="PTHR48111">
    <property type="entry name" value="REGULATOR OF RPOS"/>
    <property type="match status" value="1"/>
</dbReference>
<dbReference type="Pfam" id="PF00486">
    <property type="entry name" value="Trans_reg_C"/>
    <property type="match status" value="1"/>
</dbReference>
<feature type="DNA-binding region" description="OmpR/PhoB-type" evidence="6">
    <location>
        <begin position="131"/>
        <end position="230"/>
    </location>
</feature>
<keyword evidence="3" id="KW-0805">Transcription regulation</keyword>
<evidence type="ECO:0000313" key="9">
    <source>
        <dbReference type="Proteomes" id="UP000045285"/>
    </source>
</evidence>
<keyword evidence="5" id="KW-0804">Transcription</keyword>
<dbReference type="GO" id="GO:0032993">
    <property type="term" value="C:protein-DNA complex"/>
    <property type="evidence" value="ECO:0007669"/>
    <property type="project" value="TreeGrafter"/>
</dbReference>
<protein>
    <submittedName>
        <fullName evidence="8">Transcriptional regulatory protein</fullName>
    </submittedName>
</protein>
<dbReference type="Gene3D" id="3.40.50.2300">
    <property type="match status" value="1"/>
</dbReference>
<evidence type="ECO:0000259" key="7">
    <source>
        <dbReference type="PROSITE" id="PS51755"/>
    </source>
</evidence>
<dbReference type="InterPro" id="IPR001867">
    <property type="entry name" value="OmpR/PhoB-type_DNA-bd"/>
</dbReference>
<proteinExistence type="predicted"/>
<evidence type="ECO:0000313" key="8">
    <source>
        <dbReference type="EMBL" id="CDX12002.1"/>
    </source>
</evidence>
<dbReference type="EMBL" id="CCMZ01000003">
    <property type="protein sequence ID" value="CDX12002.1"/>
    <property type="molecule type" value="Genomic_DNA"/>
</dbReference>
<dbReference type="AlphaFoldDB" id="A0A090DFU6"/>
<keyword evidence="1" id="KW-0597">Phosphoprotein</keyword>
<evidence type="ECO:0000256" key="2">
    <source>
        <dbReference type="ARBA" id="ARBA00023012"/>
    </source>
</evidence>
<accession>A0A090DFU6</accession>
<evidence type="ECO:0000256" key="4">
    <source>
        <dbReference type="ARBA" id="ARBA00023125"/>
    </source>
</evidence>
<feature type="domain" description="OmpR/PhoB-type" evidence="7">
    <location>
        <begin position="131"/>
        <end position="230"/>
    </location>
</feature>
<dbReference type="PANTHER" id="PTHR48111:SF1">
    <property type="entry name" value="TWO-COMPONENT RESPONSE REGULATOR ORR33"/>
    <property type="match status" value="1"/>
</dbReference>
<reference evidence="9" key="1">
    <citation type="submission" date="2014-08" db="EMBL/GenBank/DDBJ databases">
        <authorList>
            <person name="Moulin L."/>
        </authorList>
    </citation>
    <scope>NUCLEOTIDE SEQUENCE [LARGE SCALE GENOMIC DNA]</scope>
</reference>
<keyword evidence="9" id="KW-1185">Reference proteome</keyword>
<organism evidence="8 9">
    <name type="scientific">Mesorhizobium plurifarium</name>
    <dbReference type="NCBI Taxonomy" id="69974"/>
    <lineage>
        <taxon>Bacteria</taxon>
        <taxon>Pseudomonadati</taxon>
        <taxon>Pseudomonadota</taxon>
        <taxon>Alphaproteobacteria</taxon>
        <taxon>Hyphomicrobiales</taxon>
        <taxon>Phyllobacteriaceae</taxon>
        <taxon>Mesorhizobium</taxon>
    </lineage>
</organism>
<dbReference type="GO" id="GO:0006355">
    <property type="term" value="P:regulation of DNA-templated transcription"/>
    <property type="evidence" value="ECO:0007669"/>
    <property type="project" value="InterPro"/>
</dbReference>
<keyword evidence="2" id="KW-0902">Two-component regulatory system</keyword>
<dbReference type="CDD" id="cd00383">
    <property type="entry name" value="trans_reg_C"/>
    <property type="match status" value="1"/>
</dbReference>
<dbReference type="InterPro" id="IPR011006">
    <property type="entry name" value="CheY-like_superfamily"/>
</dbReference>
<dbReference type="Gene3D" id="1.10.10.10">
    <property type="entry name" value="Winged helix-like DNA-binding domain superfamily/Winged helix DNA-binding domain"/>
    <property type="match status" value="1"/>
</dbReference>
<dbReference type="SUPFAM" id="SSF52172">
    <property type="entry name" value="CheY-like"/>
    <property type="match status" value="1"/>
</dbReference>
<gene>
    <name evidence="8" type="ORF">MPL3356_110278</name>
</gene>
<dbReference type="InterPro" id="IPR036388">
    <property type="entry name" value="WH-like_DNA-bd_sf"/>
</dbReference>
<evidence type="ECO:0000256" key="6">
    <source>
        <dbReference type="PROSITE-ProRule" id="PRU01091"/>
    </source>
</evidence>
<keyword evidence="4 6" id="KW-0238">DNA-binding</keyword>
<evidence type="ECO:0000256" key="5">
    <source>
        <dbReference type="ARBA" id="ARBA00023163"/>
    </source>
</evidence>
<name>A0A090DFU6_MESPL</name>
<dbReference type="GO" id="GO:0005829">
    <property type="term" value="C:cytosol"/>
    <property type="evidence" value="ECO:0007669"/>
    <property type="project" value="TreeGrafter"/>
</dbReference>
<dbReference type="SUPFAM" id="SSF46894">
    <property type="entry name" value="C-terminal effector domain of the bipartite response regulators"/>
    <property type="match status" value="1"/>
</dbReference>
<dbReference type="PROSITE" id="PS51755">
    <property type="entry name" value="OMPR_PHOB"/>
    <property type="match status" value="1"/>
</dbReference>
<evidence type="ECO:0000256" key="3">
    <source>
        <dbReference type="ARBA" id="ARBA00023015"/>
    </source>
</evidence>
<dbReference type="SMART" id="SM00862">
    <property type="entry name" value="Trans_reg_C"/>
    <property type="match status" value="1"/>
</dbReference>
<dbReference type="InterPro" id="IPR039420">
    <property type="entry name" value="WalR-like"/>
</dbReference>
<evidence type="ECO:0000256" key="1">
    <source>
        <dbReference type="ARBA" id="ARBA00022553"/>
    </source>
</evidence>
<dbReference type="Proteomes" id="UP000045285">
    <property type="component" value="Unassembled WGS sequence"/>
</dbReference>
<dbReference type="InterPro" id="IPR016032">
    <property type="entry name" value="Sig_transdc_resp-reg_C-effctor"/>
</dbReference>
<dbReference type="GO" id="GO:0000976">
    <property type="term" value="F:transcription cis-regulatory region binding"/>
    <property type="evidence" value="ECO:0007669"/>
    <property type="project" value="TreeGrafter"/>
</dbReference>
<sequence>MMPLVLIASKDPDFFLVFGHILSVAGFETRLITADKEIARAIKAEAPLAVILDCQPGDRAVAKLCLSLKSSEATSAAPLAGLVAPRSGKLHLDLIKAGVDEIFSRPFAPEQLLTWLHGKAGAARLARQTKAGDLVQGDFRLDRQTHRTFFKQKEIVMPPIEFRLLRSLLAQPGKVLSREELVATAWPEHAAATDIRGVDVHIARLRKRLRASVGSDVIRTVRSAGYAFAPDW</sequence>